<evidence type="ECO:0000313" key="3">
    <source>
        <dbReference type="Proteomes" id="UP000724874"/>
    </source>
</evidence>
<dbReference type="AlphaFoldDB" id="A0A9P5TIF9"/>
<evidence type="ECO:0000313" key="2">
    <source>
        <dbReference type="EMBL" id="KAF8878995.1"/>
    </source>
</evidence>
<evidence type="ECO:0000256" key="1">
    <source>
        <dbReference type="SAM" id="MobiDB-lite"/>
    </source>
</evidence>
<gene>
    <name evidence="2" type="ORF">CPB84DRAFT_1751776</name>
</gene>
<organism evidence="2 3">
    <name type="scientific">Gymnopilus junonius</name>
    <name type="common">Spectacular rustgill mushroom</name>
    <name type="synonym">Gymnopilus spectabilis subsp. junonius</name>
    <dbReference type="NCBI Taxonomy" id="109634"/>
    <lineage>
        <taxon>Eukaryota</taxon>
        <taxon>Fungi</taxon>
        <taxon>Dikarya</taxon>
        <taxon>Basidiomycota</taxon>
        <taxon>Agaricomycotina</taxon>
        <taxon>Agaricomycetes</taxon>
        <taxon>Agaricomycetidae</taxon>
        <taxon>Agaricales</taxon>
        <taxon>Agaricineae</taxon>
        <taxon>Hymenogastraceae</taxon>
        <taxon>Gymnopilus</taxon>
    </lineage>
</organism>
<keyword evidence="3" id="KW-1185">Reference proteome</keyword>
<dbReference type="Proteomes" id="UP000724874">
    <property type="component" value="Unassembled WGS sequence"/>
</dbReference>
<feature type="region of interest" description="Disordered" evidence="1">
    <location>
        <begin position="92"/>
        <end position="117"/>
    </location>
</feature>
<name>A0A9P5TIF9_GYMJU</name>
<protein>
    <submittedName>
        <fullName evidence="2">Uncharacterized protein</fullName>
    </submittedName>
</protein>
<accession>A0A9P5TIF9</accession>
<reference evidence="2" key="1">
    <citation type="submission" date="2020-11" db="EMBL/GenBank/DDBJ databases">
        <authorList>
            <consortium name="DOE Joint Genome Institute"/>
            <person name="Ahrendt S."/>
            <person name="Riley R."/>
            <person name="Andreopoulos W."/>
            <person name="LaButti K."/>
            <person name="Pangilinan J."/>
            <person name="Ruiz-duenas F.J."/>
            <person name="Barrasa J.M."/>
            <person name="Sanchez-Garcia M."/>
            <person name="Camarero S."/>
            <person name="Miyauchi S."/>
            <person name="Serrano A."/>
            <person name="Linde D."/>
            <person name="Babiker R."/>
            <person name="Drula E."/>
            <person name="Ayuso-Fernandez I."/>
            <person name="Pacheco R."/>
            <person name="Padilla G."/>
            <person name="Ferreira P."/>
            <person name="Barriuso J."/>
            <person name="Kellner H."/>
            <person name="Castanera R."/>
            <person name="Alfaro M."/>
            <person name="Ramirez L."/>
            <person name="Pisabarro A.G."/>
            <person name="Kuo A."/>
            <person name="Tritt A."/>
            <person name="Lipzen A."/>
            <person name="He G."/>
            <person name="Yan M."/>
            <person name="Ng V."/>
            <person name="Cullen D."/>
            <person name="Martin F."/>
            <person name="Rosso M.-N."/>
            <person name="Henrissat B."/>
            <person name="Hibbett D."/>
            <person name="Martinez A.T."/>
            <person name="Grigoriev I.V."/>
        </authorList>
    </citation>
    <scope>NUCLEOTIDE SEQUENCE</scope>
    <source>
        <strain evidence="2">AH 44721</strain>
    </source>
</reference>
<comment type="caution">
    <text evidence="2">The sequence shown here is derived from an EMBL/GenBank/DDBJ whole genome shotgun (WGS) entry which is preliminary data.</text>
</comment>
<sequence length="117" mass="12978">MPSYAPPTLDEFTALIFHDFDTAQAAFPQEPLVLHALTTFHMSLTTAHSLCAAATELDWHTFDIFNDMKTCGLGSWIEELVNSHHPPLGSRYNPIIIDDEPTPTPDPNDHPSTIPLP</sequence>
<proteinExistence type="predicted"/>
<dbReference type="EMBL" id="JADNYJ010000153">
    <property type="protein sequence ID" value="KAF8878995.1"/>
    <property type="molecule type" value="Genomic_DNA"/>
</dbReference>